<comment type="caution">
    <text evidence="2">The sequence shown here is derived from an EMBL/GenBank/DDBJ whole genome shotgun (WGS) entry which is preliminary data.</text>
</comment>
<proteinExistence type="predicted"/>
<organism evidence="2 3">
    <name type="scientific">Oligosphaera ethanolica</name>
    <dbReference type="NCBI Taxonomy" id="760260"/>
    <lineage>
        <taxon>Bacteria</taxon>
        <taxon>Pseudomonadati</taxon>
        <taxon>Lentisphaerota</taxon>
        <taxon>Oligosphaeria</taxon>
        <taxon>Oligosphaerales</taxon>
        <taxon>Oligosphaeraceae</taxon>
        <taxon>Oligosphaera</taxon>
    </lineage>
</organism>
<dbReference type="EMBL" id="JAUSVL010000001">
    <property type="protein sequence ID" value="MDQ0289392.1"/>
    <property type="molecule type" value="Genomic_DNA"/>
</dbReference>
<accession>A0AAE4APH5</accession>
<evidence type="ECO:0000313" key="3">
    <source>
        <dbReference type="Proteomes" id="UP001238163"/>
    </source>
</evidence>
<sequence>MKHHIFTMRSLICACVMLAGVALSAADDAAPAAGNAASMTPPQPNKVKVAKVSSQWIKAAEAKEYVLDLEKVPPPYRNEIKFYTVNALHSVGLKEVASSDLVIKVELIDSHFNVVPVNPRKERKSVQYVITASEKGSMIWTASSSCSSRATEISNYWFPGLVASILPNFGKSHGGPLSIGKYPIYLNAVNTPPAGN</sequence>
<dbReference type="RefSeq" id="WP_307260811.1">
    <property type="nucleotide sequence ID" value="NZ_JAUSVL010000001.1"/>
</dbReference>
<feature type="signal peptide" evidence="1">
    <location>
        <begin position="1"/>
        <end position="25"/>
    </location>
</feature>
<name>A0AAE4APH5_9BACT</name>
<feature type="chain" id="PRO_5042027042" evidence="1">
    <location>
        <begin position="26"/>
        <end position="196"/>
    </location>
</feature>
<evidence type="ECO:0000313" key="2">
    <source>
        <dbReference type="EMBL" id="MDQ0289392.1"/>
    </source>
</evidence>
<gene>
    <name evidence="2" type="ORF">J3R75_001499</name>
</gene>
<keyword evidence="3" id="KW-1185">Reference proteome</keyword>
<dbReference type="AlphaFoldDB" id="A0AAE4APH5"/>
<reference evidence="2" key="1">
    <citation type="submission" date="2023-07" db="EMBL/GenBank/DDBJ databases">
        <title>Genomic Encyclopedia of Type Strains, Phase IV (KMG-IV): sequencing the most valuable type-strain genomes for metagenomic binning, comparative biology and taxonomic classification.</title>
        <authorList>
            <person name="Goeker M."/>
        </authorList>
    </citation>
    <scope>NUCLEOTIDE SEQUENCE</scope>
    <source>
        <strain evidence="2">DSM 24202</strain>
    </source>
</reference>
<dbReference type="Proteomes" id="UP001238163">
    <property type="component" value="Unassembled WGS sequence"/>
</dbReference>
<protein>
    <submittedName>
        <fullName evidence="2">Uncharacterized protein</fullName>
    </submittedName>
</protein>
<evidence type="ECO:0000256" key="1">
    <source>
        <dbReference type="SAM" id="SignalP"/>
    </source>
</evidence>
<keyword evidence="1" id="KW-0732">Signal</keyword>